<accession>A0A077L215</accession>
<protein>
    <recommendedName>
        <fullName evidence="3">DdrR</fullName>
    </recommendedName>
</protein>
<gene>
    <name evidence="1" type="ORF">KW868_15175</name>
</gene>
<dbReference type="KEGG" id="agu:AS4_29320"/>
<dbReference type="AlphaFoldDB" id="A0A077L215"/>
<sequence>MATQRDAILGYADEQHAYYIRLIEDNNVLGSQYGLFCENTNSDIAESIMTTLFLKKSFWLNGSEFSDIVKGLEPLPL</sequence>
<organism evidence="1 2">
    <name type="scientific">Acinetobacter guillouiae</name>
    <name type="common">Acinetobacter genomosp. 11</name>
    <dbReference type="NCBI Taxonomy" id="106649"/>
    <lineage>
        <taxon>Bacteria</taxon>
        <taxon>Pseudomonadati</taxon>
        <taxon>Pseudomonadota</taxon>
        <taxon>Gammaproteobacteria</taxon>
        <taxon>Moraxellales</taxon>
        <taxon>Moraxellaceae</taxon>
        <taxon>Acinetobacter</taxon>
    </lineage>
</organism>
<name>A0A077L215_ACIGI</name>
<dbReference type="Proteomes" id="UP000887320">
    <property type="component" value="Unassembled WGS sequence"/>
</dbReference>
<evidence type="ECO:0000313" key="1">
    <source>
        <dbReference type="EMBL" id="MCF0265788.1"/>
    </source>
</evidence>
<dbReference type="EMBL" id="JAHWXT010000005">
    <property type="protein sequence ID" value="MCF0265788.1"/>
    <property type="molecule type" value="Genomic_DNA"/>
</dbReference>
<comment type="caution">
    <text evidence="1">The sequence shown here is derived from an EMBL/GenBank/DDBJ whole genome shotgun (WGS) entry which is preliminary data.</text>
</comment>
<dbReference type="RefSeq" id="WP_004724652.1">
    <property type="nucleotide sequence ID" value="NZ_AP014630.1"/>
</dbReference>
<evidence type="ECO:0008006" key="3">
    <source>
        <dbReference type="Google" id="ProtNLM"/>
    </source>
</evidence>
<proteinExistence type="predicted"/>
<dbReference type="GeneID" id="67744976"/>
<reference evidence="1" key="1">
    <citation type="submission" date="2021-07" db="EMBL/GenBank/DDBJ databases">
        <authorList>
            <person name="Fernandez M."/>
            <person name="Pereira P."/>
            <person name="Torres Tejerizo G.A."/>
            <person name="Gonzalez P."/>
            <person name="Agostini E."/>
        </authorList>
    </citation>
    <scope>NUCLEOTIDE SEQUENCE</scope>
    <source>
        <strain evidence="1">SFC 500-1A</strain>
    </source>
</reference>
<evidence type="ECO:0000313" key="2">
    <source>
        <dbReference type="Proteomes" id="UP000887320"/>
    </source>
</evidence>